<dbReference type="InterPro" id="IPR000620">
    <property type="entry name" value="EamA_dom"/>
</dbReference>
<dbReference type="SUPFAM" id="SSF103481">
    <property type="entry name" value="Multidrug resistance efflux transporter EmrE"/>
    <property type="match status" value="2"/>
</dbReference>
<keyword evidence="9" id="KW-1185">Reference proteome</keyword>
<organism evidence="8 9">
    <name type="scientific">Georgenia daeguensis</name>
    <dbReference type="NCBI Taxonomy" id="908355"/>
    <lineage>
        <taxon>Bacteria</taxon>
        <taxon>Bacillati</taxon>
        <taxon>Actinomycetota</taxon>
        <taxon>Actinomycetes</taxon>
        <taxon>Micrococcales</taxon>
        <taxon>Bogoriellaceae</taxon>
        <taxon>Georgenia</taxon>
    </lineage>
</organism>
<feature type="transmembrane region" description="Helical" evidence="6">
    <location>
        <begin position="61"/>
        <end position="84"/>
    </location>
</feature>
<evidence type="ECO:0000259" key="7">
    <source>
        <dbReference type="Pfam" id="PF00892"/>
    </source>
</evidence>
<dbReference type="Pfam" id="PF00892">
    <property type="entry name" value="EamA"/>
    <property type="match status" value="2"/>
</dbReference>
<evidence type="ECO:0000256" key="3">
    <source>
        <dbReference type="ARBA" id="ARBA00022692"/>
    </source>
</evidence>
<evidence type="ECO:0000256" key="4">
    <source>
        <dbReference type="ARBA" id="ARBA00022989"/>
    </source>
</evidence>
<comment type="caution">
    <text evidence="8">The sequence shown here is derived from an EMBL/GenBank/DDBJ whole genome shotgun (WGS) entry which is preliminary data.</text>
</comment>
<keyword evidence="5 6" id="KW-0472">Membrane</keyword>
<feature type="transmembrane region" description="Helical" evidence="6">
    <location>
        <begin position="211"/>
        <end position="229"/>
    </location>
</feature>
<feature type="transmembrane region" description="Helical" evidence="6">
    <location>
        <begin position="267"/>
        <end position="291"/>
    </location>
</feature>
<feature type="transmembrane region" description="Helical" evidence="6">
    <location>
        <begin position="154"/>
        <end position="176"/>
    </location>
</feature>
<feature type="transmembrane region" description="Helical" evidence="6">
    <location>
        <begin position="182"/>
        <end position="204"/>
    </location>
</feature>
<evidence type="ECO:0000256" key="6">
    <source>
        <dbReference type="SAM" id="Phobius"/>
    </source>
</evidence>
<evidence type="ECO:0000256" key="2">
    <source>
        <dbReference type="ARBA" id="ARBA00007362"/>
    </source>
</evidence>
<dbReference type="PANTHER" id="PTHR32322:SF2">
    <property type="entry name" value="EAMA DOMAIN-CONTAINING PROTEIN"/>
    <property type="match status" value="1"/>
</dbReference>
<dbReference type="InterPro" id="IPR037185">
    <property type="entry name" value="EmrE-like"/>
</dbReference>
<name>A0ABP8EUI2_9MICO</name>
<feature type="domain" description="EamA" evidence="7">
    <location>
        <begin position="35"/>
        <end position="169"/>
    </location>
</feature>
<keyword evidence="3 6" id="KW-0812">Transmembrane</keyword>
<keyword evidence="4 6" id="KW-1133">Transmembrane helix</keyword>
<dbReference type="PANTHER" id="PTHR32322">
    <property type="entry name" value="INNER MEMBRANE TRANSPORTER"/>
    <property type="match status" value="1"/>
</dbReference>
<feature type="domain" description="EamA" evidence="7">
    <location>
        <begin position="180"/>
        <end position="313"/>
    </location>
</feature>
<comment type="subcellular location">
    <subcellularLocation>
        <location evidence="1">Membrane</location>
        <topology evidence="1">Multi-pass membrane protein</topology>
    </subcellularLocation>
</comment>
<feature type="transmembrane region" description="Helical" evidence="6">
    <location>
        <begin position="297"/>
        <end position="319"/>
    </location>
</feature>
<dbReference type="EMBL" id="BAABBA010000008">
    <property type="protein sequence ID" value="GAA4287636.1"/>
    <property type="molecule type" value="Genomic_DNA"/>
</dbReference>
<feature type="transmembrane region" description="Helical" evidence="6">
    <location>
        <begin position="30"/>
        <end position="49"/>
    </location>
</feature>
<evidence type="ECO:0000256" key="5">
    <source>
        <dbReference type="ARBA" id="ARBA00023136"/>
    </source>
</evidence>
<feature type="transmembrane region" description="Helical" evidence="6">
    <location>
        <begin position="241"/>
        <end position="260"/>
    </location>
</feature>
<protein>
    <submittedName>
        <fullName evidence="8">DMT family transporter</fullName>
    </submittedName>
</protein>
<comment type="similarity">
    <text evidence="2">Belongs to the EamA transporter family.</text>
</comment>
<evidence type="ECO:0000313" key="8">
    <source>
        <dbReference type="EMBL" id="GAA4287636.1"/>
    </source>
</evidence>
<dbReference type="Proteomes" id="UP001499841">
    <property type="component" value="Unassembled WGS sequence"/>
</dbReference>
<proteinExistence type="inferred from homology"/>
<accession>A0ABP8EUI2</accession>
<gene>
    <name evidence="8" type="ORF">GCM10022262_19950</name>
</gene>
<evidence type="ECO:0000256" key="1">
    <source>
        <dbReference type="ARBA" id="ARBA00004141"/>
    </source>
</evidence>
<evidence type="ECO:0000313" key="9">
    <source>
        <dbReference type="Proteomes" id="UP001499841"/>
    </source>
</evidence>
<reference evidence="9" key="1">
    <citation type="journal article" date="2019" name="Int. J. Syst. Evol. Microbiol.">
        <title>The Global Catalogue of Microorganisms (GCM) 10K type strain sequencing project: providing services to taxonomists for standard genome sequencing and annotation.</title>
        <authorList>
            <consortium name="The Broad Institute Genomics Platform"/>
            <consortium name="The Broad Institute Genome Sequencing Center for Infectious Disease"/>
            <person name="Wu L."/>
            <person name="Ma J."/>
        </authorList>
    </citation>
    <scope>NUCLEOTIDE SEQUENCE [LARGE SCALE GENOMIC DNA]</scope>
    <source>
        <strain evidence="9">JCM 17459</strain>
    </source>
</reference>
<feature type="transmembrane region" description="Helical" evidence="6">
    <location>
        <begin position="123"/>
        <end position="142"/>
    </location>
</feature>
<sequence length="325" mass="31788">MRSQIGSAVRTYGVRAIRDRPTVPALRSGAAPRWAGIAAVVAAAVLWGTTGTTSQYSPADAGAASVGAARIVLGGGLLLAWAAGRGQLRGLLGAGRWKLLAAGSVAVAAYQLCFFAAVDVTGVAVGTVVAIGAGPVLTGLLTRLLHGTPLSRRWLLATLTAVTGCATLVLGGAGAGVVATGVALALLAGAAYAAYAVIAATLIVHGASSTGVMGGLFGGAGLLLLPVLLGTDPGWLLEPAGAAVALHLAVVTTAVAYTLYGYGLRSVPVATAATLALAEPGAAALLGLLLLDEPASVSTVVGLGLLAAALVVLATPWNLTRRTAA</sequence>
<feature type="transmembrane region" description="Helical" evidence="6">
    <location>
        <begin position="96"/>
        <end position="117"/>
    </location>
</feature>
<dbReference type="InterPro" id="IPR050638">
    <property type="entry name" value="AA-Vitamin_Transporters"/>
</dbReference>